<gene>
    <name evidence="1" type="ORF">D5086_011919</name>
</gene>
<keyword evidence="2" id="KW-1185">Reference proteome</keyword>
<name>A0ACC4C1G4_POPAL</name>
<reference evidence="1 2" key="1">
    <citation type="journal article" date="2024" name="Plant Biotechnol. J.">
        <title>Genome and CRISPR/Cas9 system of a widespread forest tree (Populus alba) in the world.</title>
        <authorList>
            <person name="Liu Y.J."/>
            <person name="Jiang P.F."/>
            <person name="Han X.M."/>
            <person name="Li X.Y."/>
            <person name="Wang H.M."/>
            <person name="Wang Y.J."/>
            <person name="Wang X.X."/>
            <person name="Zeng Q.Y."/>
        </authorList>
    </citation>
    <scope>NUCLEOTIDE SEQUENCE [LARGE SCALE GENOMIC DNA]</scope>
    <source>
        <strain evidence="2">cv. PAL-ZL1</strain>
    </source>
</reference>
<proteinExistence type="predicted"/>
<organism evidence="1 2">
    <name type="scientific">Populus alba</name>
    <name type="common">White poplar</name>
    <dbReference type="NCBI Taxonomy" id="43335"/>
    <lineage>
        <taxon>Eukaryota</taxon>
        <taxon>Viridiplantae</taxon>
        <taxon>Streptophyta</taxon>
        <taxon>Embryophyta</taxon>
        <taxon>Tracheophyta</taxon>
        <taxon>Spermatophyta</taxon>
        <taxon>Magnoliopsida</taxon>
        <taxon>eudicotyledons</taxon>
        <taxon>Gunneridae</taxon>
        <taxon>Pentapetalae</taxon>
        <taxon>rosids</taxon>
        <taxon>fabids</taxon>
        <taxon>Malpighiales</taxon>
        <taxon>Salicaceae</taxon>
        <taxon>Saliceae</taxon>
        <taxon>Populus</taxon>
    </lineage>
</organism>
<dbReference type="Proteomes" id="UP000309997">
    <property type="component" value="Unassembled WGS sequence"/>
</dbReference>
<dbReference type="EMBL" id="RCHU02000006">
    <property type="protein sequence ID" value="KAL3585052.1"/>
    <property type="molecule type" value="Genomic_DNA"/>
</dbReference>
<protein>
    <submittedName>
        <fullName evidence="1">Uncharacterized protein</fullName>
    </submittedName>
</protein>
<sequence length="274" mass="30603">MAEDLVLDTAIRDWVLIPLTVVMILIGILRYFVSKLMRSQQNPDAKVVREGQVVIRARNLRAGANFIPSKSFRARRAHFSNEENGLLHVPKGQGQNPQAQMFSDPNMAMDMMKKNLSMIIPQTLTFAWVNFFFSGFVAAKIPFPLTQRFRSMLQNGIDLSTVDVSYVSSRSWYFLNLFGLRGLFSLILGEENAMDDTQRMMQMSGFGMDPTKVGIFKSVSNRDDSLEVASGLLNLLSTGPRFAMLAVTLLLSLGHSIGLLFFTTLEMSLACLGV</sequence>
<comment type="caution">
    <text evidence="1">The sequence shown here is derived from an EMBL/GenBank/DDBJ whole genome shotgun (WGS) entry which is preliminary data.</text>
</comment>
<accession>A0ACC4C1G4</accession>
<evidence type="ECO:0000313" key="1">
    <source>
        <dbReference type="EMBL" id="KAL3585052.1"/>
    </source>
</evidence>
<evidence type="ECO:0000313" key="2">
    <source>
        <dbReference type="Proteomes" id="UP000309997"/>
    </source>
</evidence>